<dbReference type="InterPro" id="IPR014284">
    <property type="entry name" value="RNA_pol_sigma-70_dom"/>
</dbReference>
<dbReference type="Proteomes" id="UP000609879">
    <property type="component" value="Unassembled WGS sequence"/>
</dbReference>
<dbReference type="InterPro" id="IPR013325">
    <property type="entry name" value="RNA_pol_sigma_r2"/>
</dbReference>
<evidence type="ECO:0000256" key="1">
    <source>
        <dbReference type="ARBA" id="ARBA00010641"/>
    </source>
</evidence>
<evidence type="ECO:0000256" key="2">
    <source>
        <dbReference type="ARBA" id="ARBA00023015"/>
    </source>
</evidence>
<reference evidence="8 9" key="1">
    <citation type="submission" date="2021-01" db="EMBL/GenBank/DDBJ databases">
        <title>Whole genome shotgun sequence of Actinoplanes deccanensis NBRC 13994.</title>
        <authorList>
            <person name="Komaki H."/>
            <person name="Tamura T."/>
        </authorList>
    </citation>
    <scope>NUCLEOTIDE SEQUENCE [LARGE SCALE GENOMIC DNA]</scope>
    <source>
        <strain evidence="8 9">NBRC 13994</strain>
    </source>
</reference>
<protein>
    <submittedName>
        <fullName evidence="8">Uncharacterized protein</fullName>
    </submittedName>
</protein>
<dbReference type="SUPFAM" id="SSF88946">
    <property type="entry name" value="Sigma2 domain of RNA polymerase sigma factors"/>
    <property type="match status" value="1"/>
</dbReference>
<comment type="similarity">
    <text evidence="1">Belongs to the sigma-70 factor family. ECF subfamily.</text>
</comment>
<dbReference type="InterPro" id="IPR007627">
    <property type="entry name" value="RNA_pol_sigma70_r2"/>
</dbReference>
<evidence type="ECO:0000256" key="3">
    <source>
        <dbReference type="ARBA" id="ARBA00023082"/>
    </source>
</evidence>
<feature type="domain" description="RNA polymerase sigma-70 region 2" evidence="6">
    <location>
        <begin position="7"/>
        <end position="76"/>
    </location>
</feature>
<keyword evidence="4" id="KW-0238">DNA-binding</keyword>
<dbReference type="PANTHER" id="PTHR43133:SF8">
    <property type="entry name" value="RNA POLYMERASE SIGMA FACTOR HI_1459-RELATED"/>
    <property type="match status" value="1"/>
</dbReference>
<evidence type="ECO:0000256" key="4">
    <source>
        <dbReference type="ARBA" id="ARBA00023125"/>
    </source>
</evidence>
<evidence type="ECO:0000256" key="5">
    <source>
        <dbReference type="ARBA" id="ARBA00023163"/>
    </source>
</evidence>
<keyword evidence="2" id="KW-0805">Transcription regulation</keyword>
<dbReference type="PANTHER" id="PTHR43133">
    <property type="entry name" value="RNA POLYMERASE ECF-TYPE SIGMA FACTO"/>
    <property type="match status" value="1"/>
</dbReference>
<organism evidence="8 9">
    <name type="scientific">Paractinoplanes deccanensis</name>
    <dbReference type="NCBI Taxonomy" id="113561"/>
    <lineage>
        <taxon>Bacteria</taxon>
        <taxon>Bacillati</taxon>
        <taxon>Actinomycetota</taxon>
        <taxon>Actinomycetes</taxon>
        <taxon>Micromonosporales</taxon>
        <taxon>Micromonosporaceae</taxon>
        <taxon>Paractinoplanes</taxon>
    </lineage>
</organism>
<accession>A0ABQ3YGF2</accession>
<keyword evidence="3" id="KW-0731">Sigma factor</keyword>
<keyword evidence="5" id="KW-0804">Transcription</keyword>
<evidence type="ECO:0000259" key="7">
    <source>
        <dbReference type="Pfam" id="PF08281"/>
    </source>
</evidence>
<dbReference type="Gene3D" id="1.10.10.10">
    <property type="entry name" value="Winged helix-like DNA-binding domain superfamily/Winged helix DNA-binding domain"/>
    <property type="match status" value="1"/>
</dbReference>
<dbReference type="InterPro" id="IPR013324">
    <property type="entry name" value="RNA_pol_sigma_r3/r4-like"/>
</dbReference>
<dbReference type="Gene3D" id="1.10.1740.10">
    <property type="match status" value="1"/>
</dbReference>
<sequence length="164" mass="18874">MVTFAAFYESHYRWLFVRMRAEGLGEQDAGDVAQEAMLRLYRQWSELDRHSEKALKVYAFTTAKRIRIDRARQAVRQRTGYAAMAPLVRTAEDDAYGSTEALDILRVLDEPSREVMSLLYDGLRICEIAEKLGRNPSTVRSQLQKAREILRPLLALGKETKHGR</sequence>
<dbReference type="NCBIfam" id="TIGR02937">
    <property type="entry name" value="sigma70-ECF"/>
    <property type="match status" value="1"/>
</dbReference>
<dbReference type="Pfam" id="PF04542">
    <property type="entry name" value="Sigma70_r2"/>
    <property type="match status" value="1"/>
</dbReference>
<dbReference type="Pfam" id="PF08281">
    <property type="entry name" value="Sigma70_r4_2"/>
    <property type="match status" value="1"/>
</dbReference>
<dbReference type="InterPro" id="IPR036388">
    <property type="entry name" value="WH-like_DNA-bd_sf"/>
</dbReference>
<proteinExistence type="inferred from homology"/>
<dbReference type="SUPFAM" id="SSF88659">
    <property type="entry name" value="Sigma3 and sigma4 domains of RNA polymerase sigma factors"/>
    <property type="match status" value="1"/>
</dbReference>
<dbReference type="InterPro" id="IPR013249">
    <property type="entry name" value="RNA_pol_sigma70_r4_t2"/>
</dbReference>
<comment type="caution">
    <text evidence="8">The sequence shown here is derived from an EMBL/GenBank/DDBJ whole genome shotgun (WGS) entry which is preliminary data.</text>
</comment>
<keyword evidence="9" id="KW-1185">Reference proteome</keyword>
<gene>
    <name evidence="8" type="ORF">Ade02nite_76800</name>
</gene>
<evidence type="ECO:0000313" key="9">
    <source>
        <dbReference type="Proteomes" id="UP000609879"/>
    </source>
</evidence>
<feature type="domain" description="RNA polymerase sigma factor 70 region 4 type 2" evidence="7">
    <location>
        <begin position="101"/>
        <end position="148"/>
    </location>
</feature>
<dbReference type="EMBL" id="BOMI01000156">
    <property type="protein sequence ID" value="GID79039.1"/>
    <property type="molecule type" value="Genomic_DNA"/>
</dbReference>
<evidence type="ECO:0000259" key="6">
    <source>
        <dbReference type="Pfam" id="PF04542"/>
    </source>
</evidence>
<name>A0ABQ3YGF2_9ACTN</name>
<evidence type="ECO:0000313" key="8">
    <source>
        <dbReference type="EMBL" id="GID79039.1"/>
    </source>
</evidence>
<dbReference type="InterPro" id="IPR039425">
    <property type="entry name" value="RNA_pol_sigma-70-like"/>
</dbReference>